<proteinExistence type="predicted"/>
<comment type="caution">
    <text evidence="1">The sequence shown here is derived from an EMBL/GenBank/DDBJ whole genome shotgun (WGS) entry which is preliminary data.</text>
</comment>
<evidence type="ECO:0000313" key="1">
    <source>
        <dbReference type="EMBL" id="HFK23372.1"/>
    </source>
</evidence>
<reference evidence="1" key="1">
    <citation type="journal article" date="2020" name="mSystems">
        <title>Genome- and Community-Level Interaction Insights into Carbon Utilization and Element Cycling Functions of Hydrothermarchaeota in Hydrothermal Sediment.</title>
        <authorList>
            <person name="Zhou Z."/>
            <person name="Liu Y."/>
            <person name="Xu W."/>
            <person name="Pan J."/>
            <person name="Luo Z.H."/>
            <person name="Li M."/>
        </authorList>
    </citation>
    <scope>NUCLEOTIDE SEQUENCE [LARGE SCALE GENOMIC DNA]</scope>
    <source>
        <strain evidence="1">SpSt-464</strain>
    </source>
</reference>
<name>A0A7C3J5N8_UNCW3</name>
<organism evidence="1">
    <name type="scientific">candidate division WOR-3 bacterium</name>
    <dbReference type="NCBI Taxonomy" id="2052148"/>
    <lineage>
        <taxon>Bacteria</taxon>
        <taxon>Bacteria division WOR-3</taxon>
    </lineage>
</organism>
<dbReference type="EMBL" id="DSTT01000002">
    <property type="protein sequence ID" value="HFK23372.1"/>
    <property type="molecule type" value="Genomic_DNA"/>
</dbReference>
<dbReference type="InterPro" id="IPR012833">
    <property type="entry name" value="NrdD"/>
</dbReference>
<dbReference type="GO" id="GO:0006260">
    <property type="term" value="P:DNA replication"/>
    <property type="evidence" value="ECO:0007669"/>
    <property type="project" value="InterPro"/>
</dbReference>
<sequence>MEEVKTVLKNGEKKEEIKKVKVVPTEIYSRVVGYFRPVNNWNEGKREEFKDRKEFKV</sequence>
<accession>A0A7C3J5N8</accession>
<protein>
    <submittedName>
        <fullName evidence="1">Uncharacterized protein</fullName>
    </submittedName>
</protein>
<dbReference type="Pfam" id="PF13597">
    <property type="entry name" value="NRDD"/>
    <property type="match status" value="1"/>
</dbReference>
<gene>
    <name evidence="1" type="ORF">ENS15_01775</name>
</gene>
<dbReference type="AlphaFoldDB" id="A0A7C3J5N8"/>
<dbReference type="GO" id="GO:0008998">
    <property type="term" value="F:ribonucleoside-triphosphate reductase (thioredoxin) activity"/>
    <property type="evidence" value="ECO:0007669"/>
    <property type="project" value="InterPro"/>
</dbReference>